<dbReference type="Proteomes" id="UP001172680">
    <property type="component" value="Unassembled WGS sequence"/>
</dbReference>
<reference evidence="1" key="1">
    <citation type="submission" date="2022-10" db="EMBL/GenBank/DDBJ databases">
        <title>Culturing micro-colonial fungi from biological soil crusts in the Mojave desert and describing Neophaeococcomyces mojavensis, and introducing the new genera and species Taxawa tesnikishii.</title>
        <authorList>
            <person name="Kurbessoian T."/>
            <person name="Stajich J.E."/>
        </authorList>
    </citation>
    <scope>NUCLEOTIDE SEQUENCE</scope>
    <source>
        <strain evidence="1">JES_115</strain>
    </source>
</reference>
<name>A0ACC2ZDI0_9PEZI</name>
<evidence type="ECO:0000313" key="2">
    <source>
        <dbReference type="Proteomes" id="UP001172680"/>
    </source>
</evidence>
<comment type="caution">
    <text evidence="1">The sequence shown here is derived from an EMBL/GenBank/DDBJ whole genome shotgun (WGS) entry which is preliminary data.</text>
</comment>
<keyword evidence="2" id="KW-1185">Reference proteome</keyword>
<protein>
    <submittedName>
        <fullName evidence="1">Uncharacterized protein</fullName>
    </submittedName>
</protein>
<proteinExistence type="predicted"/>
<gene>
    <name evidence="1" type="ORF">H2199_002822</name>
</gene>
<organism evidence="1 2">
    <name type="scientific">Coniosporium tulheliwenetii</name>
    <dbReference type="NCBI Taxonomy" id="3383036"/>
    <lineage>
        <taxon>Eukaryota</taxon>
        <taxon>Fungi</taxon>
        <taxon>Dikarya</taxon>
        <taxon>Ascomycota</taxon>
        <taxon>Pezizomycotina</taxon>
        <taxon>Dothideomycetes</taxon>
        <taxon>Dothideomycetes incertae sedis</taxon>
        <taxon>Coniosporium</taxon>
    </lineage>
</organism>
<accession>A0ACC2ZDI0</accession>
<evidence type="ECO:0000313" key="1">
    <source>
        <dbReference type="EMBL" id="KAJ9645782.1"/>
    </source>
</evidence>
<dbReference type="EMBL" id="JAPDRP010000007">
    <property type="protein sequence ID" value="KAJ9645782.1"/>
    <property type="molecule type" value="Genomic_DNA"/>
</dbReference>
<sequence>MSYNGDWAANMNANLSGRPGTTSLPNPNHWSCHACGFGPMSFALYVQCIKCGHKPQNCSYCTSEYLSVGPASPHTASGSSRGLSSQGGPSGYMAPAEAPPPV</sequence>